<dbReference type="AlphaFoldDB" id="A0A8T0MNR3"/>
<organism evidence="2 3">
    <name type="scientific">Panicum virgatum</name>
    <name type="common">Blackwell switchgrass</name>
    <dbReference type="NCBI Taxonomy" id="38727"/>
    <lineage>
        <taxon>Eukaryota</taxon>
        <taxon>Viridiplantae</taxon>
        <taxon>Streptophyta</taxon>
        <taxon>Embryophyta</taxon>
        <taxon>Tracheophyta</taxon>
        <taxon>Spermatophyta</taxon>
        <taxon>Magnoliopsida</taxon>
        <taxon>Liliopsida</taxon>
        <taxon>Poales</taxon>
        <taxon>Poaceae</taxon>
        <taxon>PACMAD clade</taxon>
        <taxon>Panicoideae</taxon>
        <taxon>Panicodae</taxon>
        <taxon>Paniceae</taxon>
        <taxon>Panicinae</taxon>
        <taxon>Panicum</taxon>
        <taxon>Panicum sect. Hiantes</taxon>
    </lineage>
</organism>
<dbReference type="Proteomes" id="UP000823388">
    <property type="component" value="Chromosome 9N"/>
</dbReference>
<evidence type="ECO:0000256" key="1">
    <source>
        <dbReference type="SAM" id="MobiDB-lite"/>
    </source>
</evidence>
<evidence type="ECO:0008006" key="4">
    <source>
        <dbReference type="Google" id="ProtNLM"/>
    </source>
</evidence>
<gene>
    <name evidence="2" type="ORF">PVAP13_9NG420014</name>
</gene>
<comment type="caution">
    <text evidence="2">The sequence shown here is derived from an EMBL/GenBank/DDBJ whole genome shotgun (WGS) entry which is preliminary data.</text>
</comment>
<sequence>MDRGSGSKRKEARTAAGSSSSGDRITALPLELRARIASLLSFDEIVQLTVLSRAWRHIHLHTPVVKIYLNAFLYLRDIYFDEANSVRGIIDEGAILALRVALGRRALEPSSSKVDTLRLVSDIDDPRMRRHAARIIALADARVIRFLAPAPFVRDADARRNAWSLDLPPAARKLEVSMMRHLAPAIAGPGAAALRKLRLDYGVLTEWPRLPSLVSLDLKDITVEAPFAPGAWCPLLEELSLFGCQMRQARVDIRLPRLRFLDMDSVDVAPHGRSSTEAPYGVITIDAPELTELEMDCGAGATTDYRSFTLRAPRLRLLCWRNQYSECMVLDVGRPGSVRFGGITLMSIYSPGIMYYREQMMRMLQGLLPNIPLEDLDDVAKPYLTLGDWSDSDDDEPKHENEKQLTCDLRGLIKSHGI</sequence>
<evidence type="ECO:0000313" key="2">
    <source>
        <dbReference type="EMBL" id="KAG2538665.1"/>
    </source>
</evidence>
<keyword evidence="3" id="KW-1185">Reference proteome</keyword>
<reference evidence="2" key="1">
    <citation type="submission" date="2020-05" db="EMBL/GenBank/DDBJ databases">
        <title>WGS assembly of Panicum virgatum.</title>
        <authorList>
            <person name="Lovell J.T."/>
            <person name="Jenkins J."/>
            <person name="Shu S."/>
            <person name="Juenger T.E."/>
            <person name="Schmutz J."/>
        </authorList>
    </citation>
    <scope>NUCLEOTIDE SEQUENCE</scope>
    <source>
        <strain evidence="2">AP13</strain>
    </source>
</reference>
<dbReference type="InterPro" id="IPR036047">
    <property type="entry name" value="F-box-like_dom_sf"/>
</dbReference>
<feature type="compositionally biased region" description="Basic and acidic residues" evidence="1">
    <location>
        <begin position="1"/>
        <end position="13"/>
    </location>
</feature>
<name>A0A8T0MNR3_PANVG</name>
<dbReference type="EMBL" id="CM029054">
    <property type="protein sequence ID" value="KAG2538665.1"/>
    <property type="molecule type" value="Genomic_DNA"/>
</dbReference>
<feature type="region of interest" description="Disordered" evidence="1">
    <location>
        <begin position="1"/>
        <end position="23"/>
    </location>
</feature>
<evidence type="ECO:0000313" key="3">
    <source>
        <dbReference type="Proteomes" id="UP000823388"/>
    </source>
</evidence>
<dbReference type="SUPFAM" id="SSF52047">
    <property type="entry name" value="RNI-like"/>
    <property type="match status" value="1"/>
</dbReference>
<dbReference type="InterPro" id="IPR053197">
    <property type="entry name" value="F-box_SCFL_complex_component"/>
</dbReference>
<proteinExistence type="predicted"/>
<dbReference type="SUPFAM" id="SSF81383">
    <property type="entry name" value="F-box domain"/>
    <property type="match status" value="1"/>
</dbReference>
<protein>
    <recommendedName>
        <fullName evidence="4">F-box domain-containing protein</fullName>
    </recommendedName>
</protein>
<dbReference type="PANTHER" id="PTHR34223">
    <property type="entry name" value="OS11G0201299 PROTEIN"/>
    <property type="match status" value="1"/>
</dbReference>
<accession>A0A8T0MNR3</accession>